<reference evidence="10 11" key="1">
    <citation type="journal article" date="2004" name="Nature">
        <title>Genome sequence of the ultrasmall unicellular red alga Cyanidioschyzon merolae 10D.</title>
        <authorList>
            <person name="Matsuzaki M."/>
            <person name="Misumi O."/>
            <person name="Shin-i T."/>
            <person name="Maruyama S."/>
            <person name="Takahara M."/>
            <person name="Miyagishima S."/>
            <person name="Mori T."/>
            <person name="Nishida K."/>
            <person name="Yagisawa F."/>
            <person name="Nishida K."/>
            <person name="Yoshida Y."/>
            <person name="Nishimura Y."/>
            <person name="Nakao S."/>
            <person name="Kobayashi T."/>
            <person name="Momoyama Y."/>
            <person name="Higashiyama T."/>
            <person name="Minoda A."/>
            <person name="Sano M."/>
            <person name="Nomoto H."/>
            <person name="Oishi K."/>
            <person name="Hayashi H."/>
            <person name="Ohta F."/>
            <person name="Nishizaka S."/>
            <person name="Haga S."/>
            <person name="Miura S."/>
            <person name="Morishita T."/>
            <person name="Kabeya Y."/>
            <person name="Terasawa K."/>
            <person name="Suzuki Y."/>
            <person name="Ishii Y."/>
            <person name="Asakawa S."/>
            <person name="Takano H."/>
            <person name="Ohta N."/>
            <person name="Kuroiwa H."/>
            <person name="Tanaka K."/>
            <person name="Shimizu N."/>
            <person name="Sugano S."/>
            <person name="Sato N."/>
            <person name="Nozaki H."/>
            <person name="Ogasawara N."/>
            <person name="Kohara Y."/>
            <person name="Kuroiwa T."/>
        </authorList>
    </citation>
    <scope>NUCLEOTIDE SEQUENCE [LARGE SCALE GENOMIC DNA]</scope>
    <source>
        <strain evidence="10 11">10D</strain>
    </source>
</reference>
<dbReference type="OMA" id="SEVTRCM"/>
<reference evidence="10 11" key="2">
    <citation type="journal article" date="2007" name="BMC Biol.">
        <title>A 100%-complete sequence reveals unusually simple genomic features in the hot-spring red alga Cyanidioschyzon merolae.</title>
        <authorList>
            <person name="Nozaki H."/>
            <person name="Takano H."/>
            <person name="Misumi O."/>
            <person name="Terasawa K."/>
            <person name="Matsuzaki M."/>
            <person name="Maruyama S."/>
            <person name="Nishida K."/>
            <person name="Yagisawa F."/>
            <person name="Yoshida Y."/>
            <person name="Fujiwara T."/>
            <person name="Takio S."/>
            <person name="Tamura K."/>
            <person name="Chung S.J."/>
            <person name="Nakamura S."/>
            <person name="Kuroiwa H."/>
            <person name="Tanaka K."/>
            <person name="Sato N."/>
            <person name="Kuroiwa T."/>
        </authorList>
    </citation>
    <scope>NUCLEOTIDE SEQUENCE [LARGE SCALE GENOMIC DNA]</scope>
    <source>
        <strain evidence="10 11">10D</strain>
    </source>
</reference>
<dbReference type="SUPFAM" id="SSF51905">
    <property type="entry name" value="FAD/NAD(P)-binding domain"/>
    <property type="match status" value="1"/>
</dbReference>
<evidence type="ECO:0000259" key="9">
    <source>
        <dbReference type="Pfam" id="PF01266"/>
    </source>
</evidence>
<dbReference type="InterPro" id="IPR036188">
    <property type="entry name" value="FAD/NAD-bd_sf"/>
</dbReference>
<sequence>MRVAVVGAGLVGVATAHYFATRYTGLVTRLEVFEKSQHIAGEQSGHNSGVIHAGIGYAPGSFKGRLCVLGARHIYEFCESPAGQRVPVRRAGKYIVARNEAEAGRLAEIFTNAVANGVQGLELLDGVPLPSVRAVRSLYSPNTGVIDYPALARALVADAAERLGDRFTLRLGTEVPLRALEPDAETHPRWAVDARAWYQHWDWVFVCVGGSTLPTTQLRILPVKGQYFELRPDAIQRLGLSRCNIYPVPDKRYPFAGVHFTPSVDGRRVWVGPTATLAGWPPIQYPGFWRLVQQHWRFGLSQWWQENAPLALWRALRGMVPDLGPHDLERSFYGVRAQALTRDGTLLNDFHFERHRNVVHVRNAPSPAATSSMAIAEYLVEGALQGSMSETAS</sequence>
<proteinExistence type="inferred from homology"/>
<dbReference type="PANTHER" id="PTHR43104">
    <property type="entry name" value="L-2-HYDROXYGLUTARATE DEHYDROGENASE, MITOCHONDRIAL"/>
    <property type="match status" value="1"/>
</dbReference>
<evidence type="ECO:0000256" key="4">
    <source>
        <dbReference type="ARBA" id="ARBA00023002"/>
    </source>
</evidence>
<evidence type="ECO:0000256" key="7">
    <source>
        <dbReference type="ARBA" id="ARBA00038878"/>
    </source>
</evidence>
<dbReference type="Pfam" id="PF01266">
    <property type="entry name" value="DAO"/>
    <property type="match status" value="1"/>
</dbReference>
<dbReference type="InterPro" id="IPR006076">
    <property type="entry name" value="FAD-dep_OxRdtase"/>
</dbReference>
<evidence type="ECO:0000256" key="5">
    <source>
        <dbReference type="ARBA" id="ARBA00036066"/>
    </source>
</evidence>
<dbReference type="STRING" id="280699.M1VDP8"/>
<dbReference type="EC" id="1.1.99.2" evidence="7"/>
<dbReference type="GO" id="GO:0047545">
    <property type="term" value="F:(S)-2-hydroxyglutarate dehydrogenase activity"/>
    <property type="evidence" value="ECO:0007669"/>
    <property type="project" value="UniProtKB-EC"/>
</dbReference>
<dbReference type="Gene3D" id="3.50.50.60">
    <property type="entry name" value="FAD/NAD(P)-binding domain"/>
    <property type="match status" value="1"/>
</dbReference>
<gene>
    <name evidence="10" type="ORF">CYME_CMM062C</name>
</gene>
<evidence type="ECO:0000256" key="3">
    <source>
        <dbReference type="ARBA" id="ARBA00022827"/>
    </source>
</evidence>
<keyword evidence="11" id="KW-1185">Reference proteome</keyword>
<organism evidence="10 11">
    <name type="scientific">Cyanidioschyzon merolae (strain NIES-3377 / 10D)</name>
    <name type="common">Unicellular red alga</name>
    <dbReference type="NCBI Taxonomy" id="280699"/>
    <lineage>
        <taxon>Eukaryota</taxon>
        <taxon>Rhodophyta</taxon>
        <taxon>Bangiophyceae</taxon>
        <taxon>Cyanidiales</taxon>
        <taxon>Cyanidiaceae</taxon>
        <taxon>Cyanidioschyzon</taxon>
    </lineage>
</organism>
<accession>M1VDP8</accession>
<dbReference type="PANTHER" id="PTHR43104:SF2">
    <property type="entry name" value="L-2-HYDROXYGLUTARATE DEHYDROGENASE, MITOCHONDRIAL"/>
    <property type="match status" value="1"/>
</dbReference>
<comment type="cofactor">
    <cofactor evidence="1">
        <name>FAD</name>
        <dbReference type="ChEBI" id="CHEBI:57692"/>
    </cofactor>
</comment>
<dbReference type="eggNOG" id="KOG2665">
    <property type="taxonomic scope" value="Eukaryota"/>
</dbReference>
<keyword evidence="3" id="KW-0274">FAD</keyword>
<dbReference type="GeneID" id="16995072"/>
<dbReference type="OrthoDB" id="498204at2759"/>
<dbReference type="HOGENOM" id="CLU_024775_0_1_1"/>
<evidence type="ECO:0000313" key="10">
    <source>
        <dbReference type="EMBL" id="BAM80947.1"/>
    </source>
</evidence>
<evidence type="ECO:0000313" key="11">
    <source>
        <dbReference type="Proteomes" id="UP000007014"/>
    </source>
</evidence>
<dbReference type="Gene3D" id="3.30.9.10">
    <property type="entry name" value="D-Amino Acid Oxidase, subunit A, domain 2"/>
    <property type="match status" value="1"/>
</dbReference>
<dbReference type="Proteomes" id="UP000007014">
    <property type="component" value="Chromosome 13"/>
</dbReference>
<keyword evidence="2" id="KW-0285">Flavoprotein</keyword>
<dbReference type="RefSeq" id="XP_005536983.1">
    <property type="nucleotide sequence ID" value="XM_005536926.1"/>
</dbReference>
<evidence type="ECO:0000256" key="8">
    <source>
        <dbReference type="ARBA" id="ARBA00041137"/>
    </source>
</evidence>
<evidence type="ECO:0000256" key="6">
    <source>
        <dbReference type="ARBA" id="ARBA00037941"/>
    </source>
</evidence>
<keyword evidence="4" id="KW-0560">Oxidoreductase</keyword>
<evidence type="ECO:0000256" key="1">
    <source>
        <dbReference type="ARBA" id="ARBA00001974"/>
    </source>
</evidence>
<dbReference type="EMBL" id="AP006495">
    <property type="protein sequence ID" value="BAM80947.1"/>
    <property type="molecule type" value="Genomic_DNA"/>
</dbReference>
<feature type="domain" description="FAD dependent oxidoreductase" evidence="9">
    <location>
        <begin position="2"/>
        <end position="381"/>
    </location>
</feature>
<evidence type="ECO:0000256" key="2">
    <source>
        <dbReference type="ARBA" id="ARBA00022630"/>
    </source>
</evidence>
<name>M1VDP8_CYAM1</name>
<dbReference type="Gramene" id="CMM062CT">
    <property type="protein sequence ID" value="CMM062CT"/>
    <property type="gene ID" value="CMM062C"/>
</dbReference>
<dbReference type="KEGG" id="cme:CYME_CMM062C"/>
<comment type="similarity">
    <text evidence="6">Belongs to the L2HGDH family.</text>
</comment>
<protein>
    <recommendedName>
        <fullName evidence="8">L-2-hydroxyglutarate dehydrogenase, mitochondrial</fullName>
        <ecNumber evidence="7">1.1.99.2</ecNumber>
    </recommendedName>
</protein>
<dbReference type="AlphaFoldDB" id="M1VDP8"/>
<comment type="catalytic activity">
    <reaction evidence="5">
        <text>(S)-2-hydroxyglutarate + A = 2-oxoglutarate + AH2</text>
        <dbReference type="Rhea" id="RHEA:21252"/>
        <dbReference type="ChEBI" id="CHEBI:13193"/>
        <dbReference type="ChEBI" id="CHEBI:16782"/>
        <dbReference type="ChEBI" id="CHEBI:16810"/>
        <dbReference type="ChEBI" id="CHEBI:17499"/>
        <dbReference type="EC" id="1.1.99.2"/>
    </reaction>
</comment>